<dbReference type="GO" id="GO:0016020">
    <property type="term" value="C:membrane"/>
    <property type="evidence" value="ECO:0007669"/>
    <property type="project" value="GOC"/>
</dbReference>
<keyword evidence="4" id="KW-1185">Reference proteome</keyword>
<reference evidence="3 4" key="1">
    <citation type="submission" date="2019-01" db="EMBL/GenBank/DDBJ databases">
        <title>Genome sequencing of strain 2JSPR-7.</title>
        <authorList>
            <person name="Heo J."/>
            <person name="Kim S.-J."/>
            <person name="Kim J.-S."/>
            <person name="Hong S.-B."/>
            <person name="Kwon S.-W."/>
        </authorList>
    </citation>
    <scope>NUCLEOTIDE SEQUENCE [LARGE SCALE GENOMIC DNA]</scope>
    <source>
        <strain evidence="3 4">2JSPR-7</strain>
    </source>
</reference>
<evidence type="ECO:0000256" key="1">
    <source>
        <dbReference type="SAM" id="MobiDB-lite"/>
    </source>
</evidence>
<gene>
    <name evidence="3" type="ORF">ET495_13225</name>
</gene>
<dbReference type="EMBL" id="CP035495">
    <property type="protein sequence ID" value="QAY64025.1"/>
    <property type="molecule type" value="Genomic_DNA"/>
</dbReference>
<dbReference type="InterPro" id="IPR005135">
    <property type="entry name" value="Endo/exonuclease/phosphatase"/>
</dbReference>
<accession>A0A4P6ENF7</accession>
<organism evidence="3 4">
    <name type="scientific">Xylanimonas allomyrinae</name>
    <dbReference type="NCBI Taxonomy" id="2509459"/>
    <lineage>
        <taxon>Bacteria</taxon>
        <taxon>Bacillati</taxon>
        <taxon>Actinomycetota</taxon>
        <taxon>Actinomycetes</taxon>
        <taxon>Micrococcales</taxon>
        <taxon>Promicromonosporaceae</taxon>
        <taxon>Xylanimonas</taxon>
    </lineage>
</organism>
<dbReference type="PANTHER" id="PTHR14859:SF1">
    <property type="entry name" value="PGAP2-INTERACTING PROTEIN"/>
    <property type="match status" value="1"/>
</dbReference>
<proteinExistence type="predicted"/>
<dbReference type="InterPro" id="IPR036691">
    <property type="entry name" value="Endo/exonu/phosph_ase_sf"/>
</dbReference>
<dbReference type="GO" id="GO:0006506">
    <property type="term" value="P:GPI anchor biosynthetic process"/>
    <property type="evidence" value="ECO:0007669"/>
    <property type="project" value="TreeGrafter"/>
</dbReference>
<dbReference type="InterPro" id="IPR051916">
    <property type="entry name" value="GPI-anchor_lipid_remodeler"/>
</dbReference>
<dbReference type="PANTHER" id="PTHR14859">
    <property type="entry name" value="CALCOFLUOR WHITE HYPERSENSITIVE PROTEIN PRECURSOR"/>
    <property type="match status" value="1"/>
</dbReference>
<evidence type="ECO:0000313" key="3">
    <source>
        <dbReference type="EMBL" id="QAY64025.1"/>
    </source>
</evidence>
<dbReference type="Proteomes" id="UP000291758">
    <property type="component" value="Chromosome"/>
</dbReference>
<dbReference type="GO" id="GO:0003824">
    <property type="term" value="F:catalytic activity"/>
    <property type="evidence" value="ECO:0007669"/>
    <property type="project" value="InterPro"/>
</dbReference>
<dbReference type="SUPFAM" id="SSF56219">
    <property type="entry name" value="DNase I-like"/>
    <property type="match status" value="1"/>
</dbReference>
<dbReference type="AlphaFoldDB" id="A0A4P6ENF7"/>
<evidence type="ECO:0000259" key="2">
    <source>
        <dbReference type="Pfam" id="PF03372"/>
    </source>
</evidence>
<dbReference type="OrthoDB" id="155529at2"/>
<name>A0A4P6ENF7_9MICO</name>
<protein>
    <recommendedName>
        <fullName evidence="2">Endonuclease/exonuclease/phosphatase domain-containing protein</fullName>
    </recommendedName>
</protein>
<sequence length="345" mass="37267">MSVRLVTFNVQHGTRPDGTVDPALLARAVAGLGGDVVALQEVDRGQQRSGEADLARMVADAVGASEYRFVPTVAGTVDPRRAMPGEAPKDPAAVLAPAVASRGRARWAASARVLRSPAGRAAVRAYLGTWRSRRRARGDEPDAVPGYGIALVSRLPVREWWHVRLPLGSPWPFGRLQLGRDEPRAALAAVVETPGGPLTVVTTHLTTGRRWNRRQLRWLVRRLRTAPRPLVLLGDFNIRGDEPAARTGWHELVHVPTYPRHRPFLRIDHVLADGIAAPDGVAAPDAREPGPVDPGPVDPEGVDPDRVEPAARYAVRALGPARAVDAGISDHCAVVVDLEVVRARR</sequence>
<feature type="domain" description="Endonuclease/exonuclease/phosphatase" evidence="2">
    <location>
        <begin position="6"/>
        <end position="287"/>
    </location>
</feature>
<dbReference type="Pfam" id="PF03372">
    <property type="entry name" value="Exo_endo_phos"/>
    <property type="match status" value="1"/>
</dbReference>
<dbReference type="KEGG" id="xyl:ET495_13225"/>
<dbReference type="RefSeq" id="WP_129205184.1">
    <property type="nucleotide sequence ID" value="NZ_CP035495.1"/>
</dbReference>
<evidence type="ECO:0000313" key="4">
    <source>
        <dbReference type="Proteomes" id="UP000291758"/>
    </source>
</evidence>
<dbReference type="Gene3D" id="3.60.10.10">
    <property type="entry name" value="Endonuclease/exonuclease/phosphatase"/>
    <property type="match status" value="1"/>
</dbReference>
<feature type="region of interest" description="Disordered" evidence="1">
    <location>
        <begin position="279"/>
        <end position="301"/>
    </location>
</feature>